<evidence type="ECO:0000259" key="5">
    <source>
        <dbReference type="PROSITE" id="PS50222"/>
    </source>
</evidence>
<dbReference type="Proteomes" id="UP000265120">
    <property type="component" value="Chromosome 8"/>
</dbReference>
<dbReference type="Pfam" id="PF00071">
    <property type="entry name" value="Ras"/>
    <property type="match status" value="1"/>
</dbReference>
<dbReference type="NCBIfam" id="TIGR00231">
    <property type="entry name" value="small_GTP"/>
    <property type="match status" value="1"/>
</dbReference>
<evidence type="ECO:0000256" key="4">
    <source>
        <dbReference type="SAM" id="MobiDB-lite"/>
    </source>
</evidence>
<dbReference type="SMART" id="SM00175">
    <property type="entry name" value="RAB"/>
    <property type="match status" value="1"/>
</dbReference>
<keyword evidence="7" id="KW-1185">Reference proteome</keyword>
<feature type="compositionally biased region" description="Polar residues" evidence="4">
    <location>
        <begin position="420"/>
        <end position="429"/>
    </location>
</feature>
<organism evidence="6 7">
    <name type="scientific">Cynoglossus semilaevis</name>
    <name type="common">Tongue sole</name>
    <dbReference type="NCBI Taxonomy" id="244447"/>
    <lineage>
        <taxon>Eukaryota</taxon>
        <taxon>Metazoa</taxon>
        <taxon>Chordata</taxon>
        <taxon>Craniata</taxon>
        <taxon>Vertebrata</taxon>
        <taxon>Euteleostomi</taxon>
        <taxon>Actinopterygii</taxon>
        <taxon>Neopterygii</taxon>
        <taxon>Teleostei</taxon>
        <taxon>Neoteleostei</taxon>
        <taxon>Acanthomorphata</taxon>
        <taxon>Carangaria</taxon>
        <taxon>Pleuronectiformes</taxon>
        <taxon>Pleuronectoidei</taxon>
        <taxon>Cynoglossidae</taxon>
        <taxon>Cynoglossinae</taxon>
        <taxon>Cynoglossus</taxon>
    </lineage>
</organism>
<feature type="region of interest" description="Disordered" evidence="4">
    <location>
        <begin position="354"/>
        <end position="429"/>
    </location>
</feature>
<dbReference type="SMART" id="SM00054">
    <property type="entry name" value="EFh"/>
    <property type="match status" value="2"/>
</dbReference>
<dbReference type="CDD" id="cd00154">
    <property type="entry name" value="Rab"/>
    <property type="match status" value="1"/>
</dbReference>
<dbReference type="Gene3D" id="1.10.238.10">
    <property type="entry name" value="EF-hand"/>
    <property type="match status" value="1"/>
</dbReference>
<proteinExistence type="predicted"/>
<dbReference type="PROSITE" id="PS50222">
    <property type="entry name" value="EF_HAND_2"/>
    <property type="match status" value="1"/>
</dbReference>
<feature type="domain" description="EF-hand" evidence="5">
    <location>
        <begin position="55"/>
        <end position="90"/>
    </location>
</feature>
<feature type="region of interest" description="Disordered" evidence="4">
    <location>
        <begin position="510"/>
        <end position="594"/>
    </location>
</feature>
<dbReference type="OMA" id="VNGCGRR"/>
<name>A0A3P8VK72_CYNSE</name>
<feature type="compositionally biased region" description="Polar residues" evidence="4">
    <location>
        <begin position="555"/>
        <end position="569"/>
    </location>
</feature>
<dbReference type="PANTHER" id="PTHR47977">
    <property type="entry name" value="RAS-RELATED PROTEIN RAB"/>
    <property type="match status" value="1"/>
</dbReference>
<dbReference type="SUPFAM" id="SSF47473">
    <property type="entry name" value="EF-hand"/>
    <property type="match status" value="1"/>
</dbReference>
<dbReference type="InterPro" id="IPR011992">
    <property type="entry name" value="EF-hand-dom_pair"/>
</dbReference>
<dbReference type="GeneTree" id="ENSGT00440000033504"/>
<evidence type="ECO:0000256" key="1">
    <source>
        <dbReference type="ARBA" id="ARBA00022741"/>
    </source>
</evidence>
<dbReference type="STRING" id="244447.ENSCSEP00000012840"/>
<dbReference type="InterPro" id="IPR002048">
    <property type="entry name" value="EF_hand_dom"/>
</dbReference>
<dbReference type="SMART" id="SM00174">
    <property type="entry name" value="RHO"/>
    <property type="match status" value="1"/>
</dbReference>
<evidence type="ECO:0000256" key="2">
    <source>
        <dbReference type="ARBA" id="ARBA00023134"/>
    </source>
</evidence>
<dbReference type="PROSITE" id="PS51420">
    <property type="entry name" value="RHO"/>
    <property type="match status" value="1"/>
</dbReference>
<feature type="compositionally biased region" description="Low complexity" evidence="4">
    <location>
        <begin position="396"/>
        <end position="413"/>
    </location>
</feature>
<keyword evidence="2" id="KW-0342">GTP-binding</keyword>
<dbReference type="InterPro" id="IPR050227">
    <property type="entry name" value="Rab"/>
</dbReference>
<dbReference type="GO" id="GO:0005525">
    <property type="term" value="F:GTP binding"/>
    <property type="evidence" value="ECO:0007669"/>
    <property type="project" value="UniProtKB-KW"/>
</dbReference>
<dbReference type="SMART" id="SM00173">
    <property type="entry name" value="RAS"/>
    <property type="match status" value="1"/>
</dbReference>
<dbReference type="PROSITE" id="PS51417">
    <property type="entry name" value="ARF"/>
    <property type="match status" value="1"/>
</dbReference>
<reference evidence="6" key="3">
    <citation type="submission" date="2025-09" db="UniProtKB">
        <authorList>
            <consortium name="Ensembl"/>
        </authorList>
    </citation>
    <scope>IDENTIFICATION</scope>
</reference>
<dbReference type="PRINTS" id="PR00449">
    <property type="entry name" value="RASTRNSFRMNG"/>
</dbReference>
<reference evidence="6 7" key="1">
    <citation type="journal article" date="2014" name="Nat. Genet.">
        <title>Whole-genome sequence of a flatfish provides insights into ZW sex chromosome evolution and adaptation to a benthic lifestyle.</title>
        <authorList>
            <person name="Chen S."/>
            <person name="Zhang G."/>
            <person name="Shao C."/>
            <person name="Huang Q."/>
            <person name="Liu G."/>
            <person name="Zhang P."/>
            <person name="Song W."/>
            <person name="An N."/>
            <person name="Chalopin D."/>
            <person name="Volff J.N."/>
            <person name="Hong Y."/>
            <person name="Li Q."/>
            <person name="Sha Z."/>
            <person name="Zhou H."/>
            <person name="Xie M."/>
            <person name="Yu Q."/>
            <person name="Liu Y."/>
            <person name="Xiang H."/>
            <person name="Wang N."/>
            <person name="Wu K."/>
            <person name="Yang C."/>
            <person name="Zhou Q."/>
            <person name="Liao X."/>
            <person name="Yang L."/>
            <person name="Hu Q."/>
            <person name="Zhang J."/>
            <person name="Meng L."/>
            <person name="Jin L."/>
            <person name="Tian Y."/>
            <person name="Lian J."/>
            <person name="Yang J."/>
            <person name="Miao G."/>
            <person name="Liu S."/>
            <person name="Liang Z."/>
            <person name="Yan F."/>
            <person name="Li Y."/>
            <person name="Sun B."/>
            <person name="Zhang H."/>
            <person name="Zhang J."/>
            <person name="Zhu Y."/>
            <person name="Du M."/>
            <person name="Zhao Y."/>
            <person name="Schartl M."/>
            <person name="Tang Q."/>
            <person name="Wang J."/>
        </authorList>
    </citation>
    <scope>NUCLEOTIDE SEQUENCE</scope>
</reference>
<keyword evidence="3" id="KW-0449">Lipoprotein</keyword>
<evidence type="ECO:0000313" key="7">
    <source>
        <dbReference type="Proteomes" id="UP000265120"/>
    </source>
</evidence>
<evidence type="ECO:0000313" key="6">
    <source>
        <dbReference type="Ensembl" id="ENSCSEP00000012840.1"/>
    </source>
</evidence>
<evidence type="ECO:0000256" key="3">
    <source>
        <dbReference type="ARBA" id="ARBA00023288"/>
    </source>
</evidence>
<protein>
    <submittedName>
        <fullName evidence="6">Calcium release activated channel regulator 2A</fullName>
    </submittedName>
</protein>
<dbReference type="InterPro" id="IPR027417">
    <property type="entry name" value="P-loop_NTPase"/>
</dbReference>
<accession>A0A3P8VK72</accession>
<reference evidence="6" key="2">
    <citation type="submission" date="2025-08" db="UniProtKB">
        <authorList>
            <consortium name="Ensembl"/>
        </authorList>
    </citation>
    <scope>IDENTIFICATION</scope>
</reference>
<dbReference type="Gene3D" id="3.40.50.300">
    <property type="entry name" value="P-loop containing nucleotide triphosphate hydrolases"/>
    <property type="match status" value="1"/>
</dbReference>
<dbReference type="InParanoid" id="A0A3P8VK72"/>
<dbReference type="InterPro" id="IPR005225">
    <property type="entry name" value="Small_GTP-bd"/>
</dbReference>
<dbReference type="Pfam" id="PF13499">
    <property type="entry name" value="EF-hand_7"/>
    <property type="match status" value="1"/>
</dbReference>
<feature type="compositionally biased region" description="Acidic residues" evidence="4">
    <location>
        <begin position="524"/>
        <end position="539"/>
    </location>
</feature>
<dbReference type="SUPFAM" id="SSF52540">
    <property type="entry name" value="P-loop containing nucleoside triphosphate hydrolases"/>
    <property type="match status" value="1"/>
</dbReference>
<sequence length="769" mass="87428">MEVNGTRLQPGRRGSDWGPITLLSKTKEFFQTCDVEGKGFITRTDMRRLHRELPLSAEELEDVFDSLDTEHKGYLTLEAFSSGFSQFLHGRRITVAGDHSQTNSPTLRAKEVLYQSQWEAKLSTAEDDEEKHFCMLLESLDASNVFEDPGEVRSLWAQLRRDEPDLLFNFEEFLARVTHQIKEAHQEKKEMESALQRKTATHDSEIRHLYEEMEAQIKTEKDRLLVKDAERLQLHSHDLEHQLISKEKELEHLFQKQRRLELQCRELNSEKQESHVENVKLKMTNEELCRALESTSQELALAQDQLSMLQEQAARLQQEKEMEMYRVTEGLQREKQSLMKQLDLLREMNKHLKDERDLSRGVPRSSLRKKQKQRAGLANLFDEPAQQPKSEDDSKTSSSTTTVTTSSTTSSTTAGAPVGQQRSAAKKNSTLANGYTSAALSKVQDVKAKARKSVSRIAVPRRMLRKDRESGKKMEVEKKMGVEEEVLDAPPEGWPLRRVISIEEDHLPHLLQGGSQPLLHQLSEEDEEEEEGEEEEAEEASPQTDVESSVALPSEVSSTPTSGHLQVSNEPAKKSYLPQIKKTPLSPRGQPVGKETQQAKELGVFIPDRLFKVVLVGNSSVGKTSLLRSFCEGRFHTSTTATVGVDYSVKTLTLDNMKVAMQLWDTAGQERFRSITKQFFRRADGVVLMYDVTVEESYRAVRPWLVHVQEAAEEGIPVLLLGNKMDMEGDRQVSFKEAEQLAYENKVMFFEVSAYTGTNVSESLTHLAR</sequence>
<dbReference type="Ensembl" id="ENSCSET00000012996.1">
    <property type="protein sequence ID" value="ENSCSEP00000012840.1"/>
    <property type="gene ID" value="ENSCSEG00000008307.1"/>
</dbReference>
<dbReference type="PROSITE" id="PS51419">
    <property type="entry name" value="RAB"/>
    <property type="match status" value="1"/>
</dbReference>
<keyword evidence="1" id="KW-0547">Nucleotide-binding</keyword>
<dbReference type="GO" id="GO:0005509">
    <property type="term" value="F:calcium ion binding"/>
    <property type="evidence" value="ECO:0007669"/>
    <property type="project" value="InterPro"/>
</dbReference>
<dbReference type="GO" id="GO:0003924">
    <property type="term" value="F:GTPase activity"/>
    <property type="evidence" value="ECO:0007669"/>
    <property type="project" value="InterPro"/>
</dbReference>
<dbReference type="InterPro" id="IPR001806">
    <property type="entry name" value="Small_GTPase"/>
</dbReference>
<dbReference type="FunFam" id="3.40.50.300:FF:001129">
    <property type="entry name" value="ras-related protein Rab-44 isoform X2"/>
    <property type="match status" value="1"/>
</dbReference>
<dbReference type="AlphaFoldDB" id="A0A3P8VK72"/>
<dbReference type="PROSITE" id="PS51421">
    <property type="entry name" value="RAS"/>
    <property type="match status" value="1"/>
</dbReference>